<evidence type="ECO:0000313" key="3">
    <source>
        <dbReference type="Proteomes" id="UP000254841"/>
    </source>
</evidence>
<evidence type="ECO:0000313" key="2">
    <source>
        <dbReference type="EMBL" id="STO96467.1"/>
    </source>
</evidence>
<sequence>MGSLDFYAIDKEQNKNYAKSLGIIATLSRLFSDNTTPYLHYRIMENLFCDCFGFENLSRSDTAYDARLNHLGVGLKTFICNSNASVEKVAEFNKDSAFLKHITDKRDLAEKLAHLRNERIESANKIYDIKNSVYHIIARQDKKLLFFETDYEKININNIQKIKNNDKSLSFYDGTNEYIFNHSKSVLQRKFYIPTNPHILEIEIANNPFELLLSLQDLQIKQHKEKIAGLDYVVLPLYSIKGGVKNVPEKSGLNQWNAGGRIRKYGEVYIPVPREIHKKYPNFFPPRDEIFTLITPNKEQLQAKLCQDNAKALMSNPNTNLAKWLLQTALHYKEGELATYERMLELGFDSVIITKESQSHFSIDIMPLDSYEKFISL</sequence>
<feature type="domain" description="Restriction endonuclease type II NgoFVII C-terminal B3-like DNA-binding" evidence="1">
    <location>
        <begin position="237"/>
        <end position="350"/>
    </location>
</feature>
<protein>
    <submittedName>
        <fullName evidence="2">Restriction endonuclease</fullName>
    </submittedName>
</protein>
<dbReference type="Proteomes" id="UP000254841">
    <property type="component" value="Unassembled WGS sequence"/>
</dbReference>
<dbReference type="REBASE" id="431305">
    <property type="entry name" value="Hca12410ORF281P"/>
</dbReference>
<keyword evidence="2" id="KW-0540">Nuclease</keyword>
<keyword evidence="2" id="KW-0255">Endonuclease</keyword>
<dbReference type="OrthoDB" id="1296974at2"/>
<name>A0A377J1V8_9HELI</name>
<keyword evidence="2" id="KW-0378">Hydrolase</keyword>
<dbReference type="GO" id="GO:0004519">
    <property type="term" value="F:endonuclease activity"/>
    <property type="evidence" value="ECO:0007669"/>
    <property type="project" value="UniProtKB-KW"/>
</dbReference>
<reference evidence="2 3" key="1">
    <citation type="submission" date="2018-06" db="EMBL/GenBank/DDBJ databases">
        <authorList>
            <consortium name="Pathogen Informatics"/>
            <person name="Doyle S."/>
        </authorList>
    </citation>
    <scope>NUCLEOTIDE SEQUENCE [LARGE SCALE GENOMIC DNA]</scope>
    <source>
        <strain evidence="2 3">NCTC12410</strain>
    </source>
</reference>
<accession>A0A377J1V8</accession>
<gene>
    <name evidence="2" type="ORF">NCTC12410_00280</name>
</gene>
<proteinExistence type="predicted"/>
<dbReference type="InterPro" id="IPR048923">
    <property type="entry name" value="RE_NgoFVII_C"/>
</dbReference>
<dbReference type="Pfam" id="PF20731">
    <property type="entry name" value="RE_NgoFVII_C"/>
    <property type="match status" value="1"/>
</dbReference>
<organism evidence="2 3">
    <name type="scientific">Helicobacter canis</name>
    <dbReference type="NCBI Taxonomy" id="29419"/>
    <lineage>
        <taxon>Bacteria</taxon>
        <taxon>Pseudomonadati</taxon>
        <taxon>Campylobacterota</taxon>
        <taxon>Epsilonproteobacteria</taxon>
        <taxon>Campylobacterales</taxon>
        <taxon>Helicobacteraceae</taxon>
        <taxon>Helicobacter</taxon>
    </lineage>
</organism>
<dbReference type="EMBL" id="UGHV01000001">
    <property type="protein sequence ID" value="STO96467.1"/>
    <property type="molecule type" value="Genomic_DNA"/>
</dbReference>
<dbReference type="AlphaFoldDB" id="A0A377J1V8"/>
<evidence type="ECO:0000259" key="1">
    <source>
        <dbReference type="Pfam" id="PF20731"/>
    </source>
</evidence>